<keyword evidence="2" id="KW-1185">Reference proteome</keyword>
<name>S5ZVC1_9CREN</name>
<accession>S5ZVC1</accession>
<dbReference type="Proteomes" id="UP000015543">
    <property type="component" value="Chromosome"/>
</dbReference>
<gene>
    <name evidence="1" type="ORF">N186_03430</name>
</gene>
<reference evidence="1 2" key="1">
    <citation type="journal article" date="2013" name="Genome Announc.">
        <title>Complete Genomic Sequence of 'Thermofilum adornatus' Strain 1910bT, a Hyperthermophilic Anaerobic Organotrophic Crenarchaeon.</title>
        <authorList>
            <person name="Dominova I.N."/>
            <person name="Kublanov I.V."/>
            <person name="Podosokorskaya O.A."/>
            <person name="Derbikova K.S."/>
            <person name="Patrushev M.V."/>
            <person name="Toshchakov S.V."/>
        </authorList>
    </citation>
    <scope>NUCLEOTIDE SEQUENCE [LARGE SCALE GENOMIC DNA]</scope>
    <source>
        <strain evidence="2">1910b</strain>
    </source>
</reference>
<protein>
    <submittedName>
        <fullName evidence="1">Uncharacterized protein</fullName>
    </submittedName>
</protein>
<evidence type="ECO:0000313" key="2">
    <source>
        <dbReference type="Proteomes" id="UP000015543"/>
    </source>
</evidence>
<organism evidence="1 2">
    <name type="scientific">Thermofilum adornatum</name>
    <dbReference type="NCBI Taxonomy" id="1365176"/>
    <lineage>
        <taxon>Archaea</taxon>
        <taxon>Thermoproteota</taxon>
        <taxon>Thermoprotei</taxon>
        <taxon>Thermofilales</taxon>
        <taxon>Thermofilaceae</taxon>
        <taxon>Thermofilum</taxon>
    </lineage>
</organism>
<dbReference type="AlphaFoldDB" id="S5ZVC1"/>
<dbReference type="KEGG" id="thb:N186_03430"/>
<proteinExistence type="predicted"/>
<evidence type="ECO:0000313" key="1">
    <source>
        <dbReference type="EMBL" id="AGT35054.1"/>
    </source>
</evidence>
<sequence length="96" mass="10597">MGVFFSSNSLKAVLKTSKHSLEIVPAGFLHFKNVPYASSWRIEMFLLVLESTTNMSPHPLLKKLTETTSPTKIIFLPKRESLIASMALSTDRGGSS</sequence>
<dbReference type="HOGENOM" id="CLU_2353363_0_0_2"/>
<dbReference type="EMBL" id="CP006646">
    <property type="protein sequence ID" value="AGT35054.1"/>
    <property type="molecule type" value="Genomic_DNA"/>
</dbReference>